<evidence type="ECO:0000313" key="3">
    <source>
        <dbReference type="Proteomes" id="UP000034364"/>
    </source>
</evidence>
<dbReference type="AlphaFoldDB" id="A0A0G1S445"/>
<organism evidence="2 3">
    <name type="scientific">Candidatus Amesbacteria bacterium GW2011_GWA1_47_16</name>
    <dbReference type="NCBI Taxonomy" id="1618353"/>
    <lineage>
        <taxon>Bacteria</taxon>
        <taxon>Candidatus Amesiibacteriota</taxon>
    </lineage>
</organism>
<feature type="domain" description="VOC" evidence="1">
    <location>
        <begin position="60"/>
        <end position="180"/>
    </location>
</feature>
<sequence>MFILLPVQKNEPRKGHPHSLLKIFASYEAAGSSSHLMVFSYTIFTETLFGILYSELMVIGLEGILLNSENARELAEWYRDTVGMKIKTEAEMGEEGDEFFEMEAGKGSGFYIGDHSGVTGKNSQPQRILINLEVDSVEETVAKLKKAGAKVVQDIYHIEDYGYLATIEDPDGNWFQVVKTKS</sequence>
<dbReference type="Proteomes" id="UP000034364">
    <property type="component" value="Unassembled WGS sequence"/>
</dbReference>
<reference evidence="2 3" key="1">
    <citation type="journal article" date="2015" name="Nature">
        <title>rRNA introns, odd ribosomes, and small enigmatic genomes across a large radiation of phyla.</title>
        <authorList>
            <person name="Brown C.T."/>
            <person name="Hug L.A."/>
            <person name="Thomas B.C."/>
            <person name="Sharon I."/>
            <person name="Castelle C.J."/>
            <person name="Singh A."/>
            <person name="Wilkins M.J."/>
            <person name="Williams K.H."/>
            <person name="Banfield J.F."/>
        </authorList>
    </citation>
    <scope>NUCLEOTIDE SEQUENCE [LARGE SCALE GENOMIC DNA]</scope>
</reference>
<dbReference type="SUPFAM" id="SSF54593">
    <property type="entry name" value="Glyoxalase/Bleomycin resistance protein/Dihydroxybiphenyl dioxygenase"/>
    <property type="match status" value="1"/>
</dbReference>
<dbReference type="InterPro" id="IPR004360">
    <property type="entry name" value="Glyas_Fos-R_dOase_dom"/>
</dbReference>
<evidence type="ECO:0000259" key="1">
    <source>
        <dbReference type="PROSITE" id="PS51819"/>
    </source>
</evidence>
<protein>
    <recommendedName>
        <fullName evidence="1">VOC domain-containing protein</fullName>
    </recommendedName>
</protein>
<dbReference type="EMBL" id="LCNV01000010">
    <property type="protein sequence ID" value="KKU64269.1"/>
    <property type="molecule type" value="Genomic_DNA"/>
</dbReference>
<dbReference type="InterPro" id="IPR037523">
    <property type="entry name" value="VOC_core"/>
</dbReference>
<dbReference type="PROSITE" id="PS51819">
    <property type="entry name" value="VOC"/>
    <property type="match status" value="1"/>
</dbReference>
<evidence type="ECO:0000313" key="2">
    <source>
        <dbReference type="EMBL" id="KKU64269.1"/>
    </source>
</evidence>
<dbReference type="Gene3D" id="3.10.180.10">
    <property type="entry name" value="2,3-Dihydroxybiphenyl 1,2-Dioxygenase, domain 1"/>
    <property type="match status" value="1"/>
</dbReference>
<accession>A0A0G1S445</accession>
<gene>
    <name evidence="2" type="ORF">UX87_C0010G0034</name>
</gene>
<dbReference type="InterPro" id="IPR029068">
    <property type="entry name" value="Glyas_Bleomycin-R_OHBP_Dase"/>
</dbReference>
<comment type="caution">
    <text evidence="2">The sequence shown here is derived from an EMBL/GenBank/DDBJ whole genome shotgun (WGS) entry which is preliminary data.</text>
</comment>
<dbReference type="Pfam" id="PF00903">
    <property type="entry name" value="Glyoxalase"/>
    <property type="match status" value="1"/>
</dbReference>
<proteinExistence type="predicted"/>
<name>A0A0G1S445_9BACT</name>